<evidence type="ECO:0000256" key="8">
    <source>
        <dbReference type="RuleBase" id="RU363032"/>
    </source>
</evidence>
<dbReference type="CDD" id="cd06261">
    <property type="entry name" value="TM_PBP2"/>
    <property type="match status" value="2"/>
</dbReference>
<keyword evidence="11" id="KW-1185">Reference proteome</keyword>
<feature type="domain" description="ABC transmembrane type-1" evidence="9">
    <location>
        <begin position="71"/>
        <end position="276"/>
    </location>
</feature>
<feature type="transmembrane region" description="Helical" evidence="8">
    <location>
        <begin position="529"/>
        <end position="549"/>
    </location>
</feature>
<feature type="transmembrane region" description="Helical" evidence="8">
    <location>
        <begin position="75"/>
        <end position="95"/>
    </location>
</feature>
<feature type="transmembrane region" description="Helical" evidence="8">
    <location>
        <begin position="556"/>
        <end position="575"/>
    </location>
</feature>
<dbReference type="InterPro" id="IPR035906">
    <property type="entry name" value="MetI-like_sf"/>
</dbReference>
<feature type="transmembrane region" description="Helical" evidence="8">
    <location>
        <begin position="258"/>
        <end position="277"/>
    </location>
</feature>
<gene>
    <name evidence="10" type="ORF">FB558_1616</name>
</gene>
<keyword evidence="7 8" id="KW-0472">Membrane</keyword>
<dbReference type="PROSITE" id="PS50928">
    <property type="entry name" value="ABC_TM1"/>
    <property type="match status" value="2"/>
</dbReference>
<comment type="similarity">
    <text evidence="8">Belongs to the binding-protein-dependent transport system permease family.</text>
</comment>
<protein>
    <submittedName>
        <fullName evidence="10">Iron(III) transport system permease protein</fullName>
    </submittedName>
</protein>
<accession>A0A543DZR1</accession>
<evidence type="ECO:0000259" key="9">
    <source>
        <dbReference type="PROSITE" id="PS50928"/>
    </source>
</evidence>
<reference evidence="10 11" key="1">
    <citation type="submission" date="2019-06" db="EMBL/GenBank/DDBJ databases">
        <title>Sequencing the genomes of 1000 actinobacteria strains.</title>
        <authorList>
            <person name="Klenk H.-P."/>
        </authorList>
    </citation>
    <scope>NUCLEOTIDE SEQUENCE [LARGE SCALE GENOMIC DNA]</scope>
    <source>
        <strain evidence="10 11">DSM 45301</strain>
    </source>
</reference>
<comment type="subcellular location">
    <subcellularLocation>
        <location evidence="1">Cell inner membrane</location>
        <topology evidence="1">Multi-pass membrane protein</topology>
    </subcellularLocation>
    <subcellularLocation>
        <location evidence="8">Cell membrane</location>
        <topology evidence="8">Multi-pass membrane protein</topology>
    </subcellularLocation>
</comment>
<keyword evidence="6 8" id="KW-1133">Transmembrane helix</keyword>
<dbReference type="Gene3D" id="1.10.3720.10">
    <property type="entry name" value="MetI-like"/>
    <property type="match status" value="2"/>
</dbReference>
<keyword evidence="3" id="KW-1003">Cell membrane</keyword>
<evidence type="ECO:0000256" key="4">
    <source>
        <dbReference type="ARBA" id="ARBA00022519"/>
    </source>
</evidence>
<evidence type="ECO:0000256" key="5">
    <source>
        <dbReference type="ARBA" id="ARBA00022692"/>
    </source>
</evidence>
<dbReference type="Proteomes" id="UP000315677">
    <property type="component" value="Unassembled WGS sequence"/>
</dbReference>
<feature type="transmembrane region" description="Helical" evidence="8">
    <location>
        <begin position="205"/>
        <end position="223"/>
    </location>
</feature>
<dbReference type="PANTHER" id="PTHR43357:SF3">
    <property type="entry name" value="FE(3+)-TRANSPORT SYSTEM PERMEASE PROTEIN FBPB 2"/>
    <property type="match status" value="1"/>
</dbReference>
<dbReference type="AlphaFoldDB" id="A0A543DZR1"/>
<dbReference type="Pfam" id="PF00528">
    <property type="entry name" value="BPD_transp_1"/>
    <property type="match status" value="2"/>
</dbReference>
<evidence type="ECO:0000313" key="11">
    <source>
        <dbReference type="Proteomes" id="UP000315677"/>
    </source>
</evidence>
<keyword evidence="4" id="KW-0997">Cell inner membrane</keyword>
<dbReference type="InterPro" id="IPR000515">
    <property type="entry name" value="MetI-like"/>
</dbReference>
<proteinExistence type="inferred from homology"/>
<keyword evidence="5 8" id="KW-0812">Transmembrane</keyword>
<comment type="caution">
    <text evidence="10">The sequence shown here is derived from an EMBL/GenBank/DDBJ whole genome shotgun (WGS) entry which is preliminary data.</text>
</comment>
<keyword evidence="2 8" id="KW-0813">Transport</keyword>
<feature type="transmembrane region" description="Helical" evidence="8">
    <location>
        <begin position="308"/>
        <end position="331"/>
    </location>
</feature>
<evidence type="ECO:0000256" key="3">
    <source>
        <dbReference type="ARBA" id="ARBA00022475"/>
    </source>
</evidence>
<evidence type="ECO:0000256" key="6">
    <source>
        <dbReference type="ARBA" id="ARBA00022989"/>
    </source>
</evidence>
<dbReference type="RefSeq" id="WP_170231230.1">
    <property type="nucleotide sequence ID" value="NZ_VFPA01000001.1"/>
</dbReference>
<dbReference type="SUPFAM" id="SSF161098">
    <property type="entry name" value="MetI-like"/>
    <property type="match status" value="2"/>
</dbReference>
<dbReference type="GO" id="GO:0005886">
    <property type="term" value="C:plasma membrane"/>
    <property type="evidence" value="ECO:0007669"/>
    <property type="project" value="UniProtKB-SubCell"/>
</dbReference>
<evidence type="ECO:0000256" key="2">
    <source>
        <dbReference type="ARBA" id="ARBA00022448"/>
    </source>
</evidence>
<dbReference type="PANTHER" id="PTHR43357">
    <property type="entry name" value="INNER MEMBRANE ABC TRANSPORTER PERMEASE PROTEIN YDCV"/>
    <property type="match status" value="1"/>
</dbReference>
<feature type="transmembrane region" description="Helical" evidence="8">
    <location>
        <begin position="413"/>
        <end position="438"/>
    </location>
</feature>
<sequence>MPATRERAPGLRAAAADPVVRLGCVVALVLVVLVLAPVIGLAATTLRPDGIGAWADVLTGRLAPSLFHEPLANSLLVGTATAVGSVLLGGSMAWLVVMTDAPARRTIALLATVPFALPSFALALAWETVFRNDLVGGRVGLLADLGVVVPDWIAWGPLPISATLVAHYYSLTFLLAAAALATVNGELMEAAEMTGASRLRVARSIALPVVAPALVSGGLLAFAEGVSNFASPALLGLPVRFQTLSTRLYGAISTGETARGYVLALLLIAVAATVLFASNRLAGGRRSYATITGKGGRRSRVRLGPWRVPLTVLAVTLCLATTVLPGLVLLASSFARRTNSFLGGFTTHFWTGESDPGIAQGQRGVLRNPQVVDAVLTTVGLGLAVAVAATVLGTAVGYAVVRLRTRHERAPRALAGALSTLSYLPFLIPGIALGAAFIAQFGRPIGPLPALYGTFALLVVAGAAYTLPFAAQAGRSAVGQIAPDVEEAAVMAGAGLARRAGRIVVPLAARGLLAGAVLVFVNIVRDLSLVVLLVTPATPLLSVLTYRYASEGFAQFANAITVIIVVISVAATVLARRLEGAAQPWQEER</sequence>
<feature type="transmembrane region" description="Helical" evidence="8">
    <location>
        <begin position="450"/>
        <end position="471"/>
    </location>
</feature>
<feature type="transmembrane region" description="Helical" evidence="8">
    <location>
        <begin position="107"/>
        <end position="126"/>
    </location>
</feature>
<feature type="transmembrane region" description="Helical" evidence="8">
    <location>
        <begin position="20"/>
        <end position="43"/>
    </location>
</feature>
<evidence type="ECO:0000256" key="1">
    <source>
        <dbReference type="ARBA" id="ARBA00004429"/>
    </source>
</evidence>
<name>A0A543DZR1_9PSEU</name>
<feature type="transmembrane region" description="Helical" evidence="8">
    <location>
        <begin position="374"/>
        <end position="401"/>
    </location>
</feature>
<feature type="transmembrane region" description="Helical" evidence="8">
    <location>
        <begin position="166"/>
        <end position="184"/>
    </location>
</feature>
<feature type="domain" description="ABC transmembrane type-1" evidence="9">
    <location>
        <begin position="375"/>
        <end position="575"/>
    </location>
</feature>
<dbReference type="EMBL" id="VFPA01000001">
    <property type="protein sequence ID" value="TQM14840.1"/>
    <property type="molecule type" value="Genomic_DNA"/>
</dbReference>
<feature type="transmembrane region" description="Helical" evidence="8">
    <location>
        <begin position="503"/>
        <end position="523"/>
    </location>
</feature>
<evidence type="ECO:0000256" key="7">
    <source>
        <dbReference type="ARBA" id="ARBA00023136"/>
    </source>
</evidence>
<evidence type="ECO:0000313" key="10">
    <source>
        <dbReference type="EMBL" id="TQM14840.1"/>
    </source>
</evidence>
<dbReference type="GO" id="GO:0055085">
    <property type="term" value="P:transmembrane transport"/>
    <property type="evidence" value="ECO:0007669"/>
    <property type="project" value="InterPro"/>
</dbReference>
<organism evidence="10 11">
    <name type="scientific">Pseudonocardia kunmingensis</name>
    <dbReference type="NCBI Taxonomy" id="630975"/>
    <lineage>
        <taxon>Bacteria</taxon>
        <taxon>Bacillati</taxon>
        <taxon>Actinomycetota</taxon>
        <taxon>Actinomycetes</taxon>
        <taxon>Pseudonocardiales</taxon>
        <taxon>Pseudonocardiaceae</taxon>
        <taxon>Pseudonocardia</taxon>
    </lineage>
</organism>